<reference evidence="1 2" key="1">
    <citation type="submission" date="2017-09" db="EMBL/GenBank/DDBJ databases">
        <authorList>
            <person name="Lee N."/>
            <person name="Cho B.-K."/>
        </authorList>
    </citation>
    <scope>NUCLEOTIDE SEQUENCE [LARGE SCALE GENOMIC DNA]</scope>
    <source>
        <strain evidence="1 2">ATCC 13879</strain>
    </source>
</reference>
<dbReference type="EMBL" id="CP023697">
    <property type="protein sequence ID" value="QEV04989.1"/>
    <property type="molecule type" value="Genomic_DNA"/>
</dbReference>
<proteinExistence type="predicted"/>
<evidence type="ECO:0000313" key="1">
    <source>
        <dbReference type="EMBL" id="QEV04989.1"/>
    </source>
</evidence>
<name>A0ABX6ASN3_9ACTN</name>
<gene>
    <name evidence="1" type="ORF">CP972_04195</name>
</gene>
<keyword evidence="2" id="KW-1185">Reference proteome</keyword>
<evidence type="ECO:0000313" key="2">
    <source>
        <dbReference type="Proteomes" id="UP000326041"/>
    </source>
</evidence>
<dbReference type="Proteomes" id="UP000326041">
    <property type="component" value="Chromosome"/>
</dbReference>
<organism evidence="1 2">
    <name type="scientific">Streptomyces prasinus</name>
    <dbReference type="NCBI Taxonomy" id="67345"/>
    <lineage>
        <taxon>Bacteria</taxon>
        <taxon>Bacillati</taxon>
        <taxon>Actinomycetota</taxon>
        <taxon>Actinomycetes</taxon>
        <taxon>Kitasatosporales</taxon>
        <taxon>Streptomycetaceae</taxon>
        <taxon>Streptomyces</taxon>
    </lineage>
</organism>
<accession>A0ABX6ASN3</accession>
<protein>
    <submittedName>
        <fullName evidence="1">Uncharacterized protein</fullName>
    </submittedName>
</protein>
<sequence length="78" mass="8414">MTVQEGVGLLAKAPKYSPEFWYDVIALWRAAAGGRLTPGEPEAKRPGPRADNAGLLKAEKEWPLGILLDGQPSISPCR</sequence>